<dbReference type="PROSITE" id="PS51257">
    <property type="entry name" value="PROKAR_LIPOPROTEIN"/>
    <property type="match status" value="1"/>
</dbReference>
<evidence type="ECO:0000313" key="7">
    <source>
        <dbReference type="EMBL" id="GGF93409.1"/>
    </source>
</evidence>
<keyword evidence="8" id="KW-1185">Reference proteome</keyword>
<dbReference type="PANTHER" id="PTHR30024">
    <property type="entry name" value="ALIPHATIC SULFONATES-BINDING PROTEIN-RELATED"/>
    <property type="match status" value="1"/>
</dbReference>
<keyword evidence="3 5" id="KW-0732">Signal</keyword>
<dbReference type="SUPFAM" id="SSF53850">
    <property type="entry name" value="Periplasmic binding protein-like II"/>
    <property type="match status" value="1"/>
</dbReference>
<reference evidence="7" key="1">
    <citation type="journal article" date="2014" name="Int. J. Syst. Evol. Microbiol.">
        <title>Complete genome sequence of Corynebacterium casei LMG S-19264T (=DSM 44701T), isolated from a smear-ripened cheese.</title>
        <authorList>
            <consortium name="US DOE Joint Genome Institute (JGI-PGF)"/>
            <person name="Walter F."/>
            <person name="Albersmeier A."/>
            <person name="Kalinowski J."/>
            <person name="Ruckert C."/>
        </authorList>
    </citation>
    <scope>NUCLEOTIDE SEQUENCE</scope>
    <source>
        <strain evidence="7">CGMCC 1.12987</strain>
    </source>
</reference>
<reference evidence="7" key="2">
    <citation type="submission" date="2020-09" db="EMBL/GenBank/DDBJ databases">
        <authorList>
            <person name="Sun Q."/>
            <person name="Zhou Y."/>
        </authorList>
    </citation>
    <scope>NUCLEOTIDE SEQUENCE</scope>
    <source>
        <strain evidence="7">CGMCC 1.12987</strain>
    </source>
</reference>
<evidence type="ECO:0000256" key="5">
    <source>
        <dbReference type="SAM" id="SignalP"/>
    </source>
</evidence>
<dbReference type="AlphaFoldDB" id="A0A917FNQ6"/>
<evidence type="ECO:0000256" key="1">
    <source>
        <dbReference type="ARBA" id="ARBA00004418"/>
    </source>
</evidence>
<dbReference type="PANTHER" id="PTHR30024:SF47">
    <property type="entry name" value="TAURINE-BINDING PERIPLASMIC PROTEIN"/>
    <property type="match status" value="1"/>
</dbReference>
<dbReference type="GO" id="GO:0042918">
    <property type="term" value="P:alkanesulfonate transmembrane transport"/>
    <property type="evidence" value="ECO:0007669"/>
    <property type="project" value="TreeGrafter"/>
</dbReference>
<feature type="region of interest" description="Disordered" evidence="4">
    <location>
        <begin position="30"/>
        <end position="51"/>
    </location>
</feature>
<dbReference type="GO" id="GO:0042597">
    <property type="term" value="C:periplasmic space"/>
    <property type="evidence" value="ECO:0007669"/>
    <property type="project" value="UniProtKB-SubCell"/>
</dbReference>
<protein>
    <recommendedName>
        <fullName evidence="6">SsuA/THI5-like domain-containing protein</fullName>
    </recommendedName>
</protein>
<evidence type="ECO:0000313" key="8">
    <source>
        <dbReference type="Proteomes" id="UP000644756"/>
    </source>
</evidence>
<feature type="signal peptide" evidence="5">
    <location>
        <begin position="1"/>
        <end position="25"/>
    </location>
</feature>
<dbReference type="Pfam" id="PF09084">
    <property type="entry name" value="NMT1"/>
    <property type="match status" value="1"/>
</dbReference>
<dbReference type="InterPro" id="IPR015168">
    <property type="entry name" value="SsuA/THI5"/>
</dbReference>
<name>A0A917FNQ6_9BACL</name>
<dbReference type="EMBL" id="BMGR01000002">
    <property type="protein sequence ID" value="GGF93409.1"/>
    <property type="molecule type" value="Genomic_DNA"/>
</dbReference>
<evidence type="ECO:0000256" key="4">
    <source>
        <dbReference type="SAM" id="MobiDB-lite"/>
    </source>
</evidence>
<sequence length="352" mass="37155">MKKGFKKSYLFLFIVLIILAGCGDASPAANTGASSGSTGTSGAAGGNSTDDGANEVPAELVEMTIATVGQSVQSGPIYYAMENNLWEKYGLKVKMVNLDPAASVAALISGSAHIIHAGPNIVDAAIKTDKVKVIGTYGELPMWLYSKEITSLADLKGKTIGSTTPGGAVDYVTKTMIRSAGLEVGKDVEILYAGNGAAVLATLSEGKVDAGLLLPPNNFQGDNLGLKNITYANDIAEVKGKYGVMGVHHPFAEKYPEAVESYMKGFVEASKLLRTDVEGAKAAIGKHTNLTGDKVLDQSYDIYVENDLWPTDLHIPESEIEFLLEELVVTNPAASSTKPADVMENRYADAVE</sequence>
<comment type="similarity">
    <text evidence="2">Belongs to the bacterial solute-binding protein SsuA/TauA family.</text>
</comment>
<comment type="subcellular location">
    <subcellularLocation>
        <location evidence="1">Periplasm</location>
    </subcellularLocation>
</comment>
<accession>A0A917FNQ6</accession>
<feature type="chain" id="PRO_5039327164" description="SsuA/THI5-like domain-containing protein" evidence="5">
    <location>
        <begin position="26"/>
        <end position="352"/>
    </location>
</feature>
<evidence type="ECO:0000256" key="2">
    <source>
        <dbReference type="ARBA" id="ARBA00010742"/>
    </source>
</evidence>
<feature type="compositionally biased region" description="Low complexity" evidence="4">
    <location>
        <begin position="30"/>
        <end position="49"/>
    </location>
</feature>
<evidence type="ECO:0000256" key="3">
    <source>
        <dbReference type="ARBA" id="ARBA00022729"/>
    </source>
</evidence>
<proteinExistence type="inferred from homology"/>
<feature type="domain" description="SsuA/THI5-like" evidence="6">
    <location>
        <begin position="73"/>
        <end position="262"/>
    </location>
</feature>
<evidence type="ECO:0000259" key="6">
    <source>
        <dbReference type="Pfam" id="PF09084"/>
    </source>
</evidence>
<gene>
    <name evidence="7" type="ORF">GCM10010916_08480</name>
</gene>
<organism evidence="7 8">
    <name type="scientific">Paenibacillus abyssi</name>
    <dbReference type="NCBI Taxonomy" id="1340531"/>
    <lineage>
        <taxon>Bacteria</taxon>
        <taxon>Bacillati</taxon>
        <taxon>Bacillota</taxon>
        <taxon>Bacilli</taxon>
        <taxon>Bacillales</taxon>
        <taxon>Paenibacillaceae</taxon>
        <taxon>Paenibacillus</taxon>
    </lineage>
</organism>
<dbReference type="RefSeq" id="WP_188529321.1">
    <property type="nucleotide sequence ID" value="NZ_BMGR01000002.1"/>
</dbReference>
<comment type="caution">
    <text evidence="7">The sequence shown here is derived from an EMBL/GenBank/DDBJ whole genome shotgun (WGS) entry which is preliminary data.</text>
</comment>
<dbReference type="Gene3D" id="3.40.190.10">
    <property type="entry name" value="Periplasmic binding protein-like II"/>
    <property type="match status" value="2"/>
</dbReference>
<dbReference type="Proteomes" id="UP000644756">
    <property type="component" value="Unassembled WGS sequence"/>
</dbReference>